<evidence type="ECO:0000313" key="2">
    <source>
        <dbReference type="EMBL" id="NGN42674.1"/>
    </source>
</evidence>
<feature type="region of interest" description="Disordered" evidence="1">
    <location>
        <begin position="34"/>
        <end position="61"/>
    </location>
</feature>
<dbReference type="EMBL" id="JAAKZG010000006">
    <property type="protein sequence ID" value="NGN42674.1"/>
    <property type="molecule type" value="Genomic_DNA"/>
</dbReference>
<dbReference type="AlphaFoldDB" id="A0A7C9R8D1"/>
<comment type="caution">
    <text evidence="2">The sequence shown here is derived from an EMBL/GenBank/DDBJ whole genome shotgun (WGS) entry which is preliminary data.</text>
</comment>
<organism evidence="2 3">
    <name type="scientific">Mesorhizobium zhangyense</name>
    <dbReference type="NCBI Taxonomy" id="1776730"/>
    <lineage>
        <taxon>Bacteria</taxon>
        <taxon>Pseudomonadati</taxon>
        <taxon>Pseudomonadota</taxon>
        <taxon>Alphaproteobacteria</taxon>
        <taxon>Hyphomicrobiales</taxon>
        <taxon>Phyllobacteriaceae</taxon>
        <taxon>Mesorhizobium</taxon>
    </lineage>
</organism>
<sequence length="87" mass="9356">MTAKRSSGTSLERAALRPTCLAFSLLLTAPVEANEDKTVSSPAGSERVAARAEKRERHAHLKPESRLVEPAWRSNTANIKTSAIASV</sequence>
<keyword evidence="3" id="KW-1185">Reference proteome</keyword>
<dbReference type="Proteomes" id="UP000481252">
    <property type="component" value="Unassembled WGS sequence"/>
</dbReference>
<evidence type="ECO:0000256" key="1">
    <source>
        <dbReference type="SAM" id="MobiDB-lite"/>
    </source>
</evidence>
<evidence type="ECO:0000313" key="3">
    <source>
        <dbReference type="Proteomes" id="UP000481252"/>
    </source>
</evidence>
<reference evidence="2 3" key="1">
    <citation type="submission" date="2020-02" db="EMBL/GenBank/DDBJ databases">
        <title>Genome sequence of the type strain CGMCC 1.15528 of Mesorhizobium zhangyense.</title>
        <authorList>
            <person name="Gao J."/>
            <person name="Sun J."/>
        </authorList>
    </citation>
    <scope>NUCLEOTIDE SEQUENCE [LARGE SCALE GENOMIC DNA]</scope>
    <source>
        <strain evidence="2 3">CGMCC 1.15528</strain>
    </source>
</reference>
<proteinExistence type="predicted"/>
<gene>
    <name evidence="2" type="ORF">G6N74_16515</name>
</gene>
<name>A0A7C9R8D1_9HYPH</name>
<feature type="compositionally biased region" description="Basic and acidic residues" evidence="1">
    <location>
        <begin position="48"/>
        <end position="61"/>
    </location>
</feature>
<accession>A0A7C9R8D1</accession>
<dbReference type="RefSeq" id="WP_165119040.1">
    <property type="nucleotide sequence ID" value="NZ_JAAKZG010000006.1"/>
</dbReference>
<protein>
    <submittedName>
        <fullName evidence="2">Uncharacterized protein</fullName>
    </submittedName>
</protein>